<feature type="region of interest" description="Disordered" evidence="6">
    <location>
        <begin position="29"/>
        <end position="89"/>
    </location>
</feature>
<protein>
    <submittedName>
        <fullName evidence="8">Zinc finger (CCCH type) protein, putative</fullName>
    </submittedName>
</protein>
<dbReference type="InterPro" id="IPR045877">
    <property type="entry name" value="ZFP36-like"/>
</dbReference>
<feature type="compositionally biased region" description="Polar residues" evidence="6">
    <location>
        <begin position="1026"/>
        <end position="1036"/>
    </location>
</feature>
<feature type="region of interest" description="Disordered" evidence="6">
    <location>
        <begin position="1026"/>
        <end position="1053"/>
    </location>
</feature>
<feature type="zinc finger region" description="C3H1-type" evidence="5">
    <location>
        <begin position="317"/>
        <end position="343"/>
    </location>
</feature>
<feature type="compositionally biased region" description="Basic and acidic residues" evidence="6">
    <location>
        <begin position="1037"/>
        <end position="1047"/>
    </location>
</feature>
<dbReference type="SUPFAM" id="SSF90229">
    <property type="entry name" value="CCCH zinc finger"/>
    <property type="match status" value="3"/>
</dbReference>
<evidence type="ECO:0000259" key="7">
    <source>
        <dbReference type="PROSITE" id="PS50103"/>
    </source>
</evidence>
<name>A0A0F7UGD8_NEOCL</name>
<feature type="compositionally biased region" description="Polar residues" evidence="6">
    <location>
        <begin position="64"/>
        <end position="77"/>
    </location>
</feature>
<evidence type="ECO:0000256" key="2">
    <source>
        <dbReference type="ARBA" id="ARBA00022737"/>
    </source>
</evidence>
<feature type="compositionally biased region" description="Low complexity" evidence="6">
    <location>
        <begin position="134"/>
        <end position="143"/>
    </location>
</feature>
<keyword evidence="1 5" id="KW-0479">Metal-binding</keyword>
<dbReference type="SMART" id="SM00356">
    <property type="entry name" value="ZnF_C3H1"/>
    <property type="match status" value="3"/>
</dbReference>
<feature type="zinc finger region" description="C3H1-type" evidence="5">
    <location>
        <begin position="280"/>
        <end position="308"/>
    </location>
</feature>
<dbReference type="AlphaFoldDB" id="A0A0F7UGD8"/>
<feature type="zinc finger region" description="C3H1-type" evidence="5">
    <location>
        <begin position="245"/>
        <end position="272"/>
    </location>
</feature>
<dbReference type="PANTHER" id="PTHR12547">
    <property type="entry name" value="CCCH ZINC FINGER/TIS11-RELATED"/>
    <property type="match status" value="1"/>
</dbReference>
<evidence type="ECO:0000313" key="8">
    <source>
        <dbReference type="EMBL" id="CEL68933.1"/>
    </source>
</evidence>
<feature type="region of interest" description="Disordered" evidence="6">
    <location>
        <begin position="406"/>
        <end position="442"/>
    </location>
</feature>
<feature type="compositionally biased region" description="Low complexity" evidence="6">
    <location>
        <begin position="656"/>
        <end position="671"/>
    </location>
</feature>
<feature type="compositionally biased region" description="Polar residues" evidence="6">
    <location>
        <begin position="45"/>
        <end position="55"/>
    </location>
</feature>
<keyword evidence="3 5" id="KW-0863">Zinc-finger</keyword>
<feature type="region of interest" description="Disordered" evidence="6">
    <location>
        <begin position="766"/>
        <end position="787"/>
    </location>
</feature>
<feature type="region of interest" description="Disordered" evidence="6">
    <location>
        <begin position="149"/>
        <end position="168"/>
    </location>
</feature>
<reference evidence="8" key="1">
    <citation type="journal article" date="2015" name="PLoS ONE">
        <title>Comprehensive Evaluation of Toxoplasma gondii VEG and Neospora caninum LIV Genomes with Tachyzoite Stage Transcriptome and Proteome Defines Novel Transcript Features.</title>
        <authorList>
            <person name="Ramaprasad A."/>
            <person name="Mourier T."/>
            <person name="Naeem R."/>
            <person name="Malas T.B."/>
            <person name="Moussa E."/>
            <person name="Panigrahi A."/>
            <person name="Vermont S.J."/>
            <person name="Otto T.D."/>
            <person name="Wastling J."/>
            <person name="Pain A."/>
        </authorList>
    </citation>
    <scope>NUCLEOTIDE SEQUENCE</scope>
    <source>
        <strain evidence="8">Liverpool</strain>
    </source>
</reference>
<evidence type="ECO:0000256" key="3">
    <source>
        <dbReference type="ARBA" id="ARBA00022771"/>
    </source>
</evidence>
<dbReference type="InterPro" id="IPR000571">
    <property type="entry name" value="Znf_CCCH"/>
</dbReference>
<keyword evidence="4 5" id="KW-0862">Zinc</keyword>
<feature type="region of interest" description="Disordered" evidence="6">
    <location>
        <begin position="1"/>
        <end position="20"/>
    </location>
</feature>
<dbReference type="GO" id="GO:0003729">
    <property type="term" value="F:mRNA binding"/>
    <property type="evidence" value="ECO:0007669"/>
    <property type="project" value="InterPro"/>
</dbReference>
<accession>A0A0F7UGD8</accession>
<feature type="region of interest" description="Disordered" evidence="6">
    <location>
        <begin position="656"/>
        <end position="683"/>
    </location>
</feature>
<dbReference type="Gene3D" id="4.10.1000.10">
    <property type="entry name" value="Zinc finger, CCCH-type"/>
    <property type="match status" value="3"/>
</dbReference>
<proteinExistence type="predicted"/>
<evidence type="ECO:0000256" key="5">
    <source>
        <dbReference type="PROSITE-ProRule" id="PRU00723"/>
    </source>
</evidence>
<dbReference type="PROSITE" id="PS50103">
    <property type="entry name" value="ZF_C3H1"/>
    <property type="match status" value="3"/>
</dbReference>
<feature type="domain" description="C3H1-type" evidence="7">
    <location>
        <begin position="245"/>
        <end position="272"/>
    </location>
</feature>
<evidence type="ECO:0000256" key="6">
    <source>
        <dbReference type="SAM" id="MobiDB-lite"/>
    </source>
</evidence>
<organism evidence="8">
    <name type="scientific">Neospora caninum (strain Liverpool)</name>
    <dbReference type="NCBI Taxonomy" id="572307"/>
    <lineage>
        <taxon>Eukaryota</taxon>
        <taxon>Sar</taxon>
        <taxon>Alveolata</taxon>
        <taxon>Apicomplexa</taxon>
        <taxon>Conoidasida</taxon>
        <taxon>Coccidia</taxon>
        <taxon>Eucoccidiorida</taxon>
        <taxon>Eimeriorina</taxon>
        <taxon>Sarcocystidae</taxon>
        <taxon>Neospora</taxon>
    </lineage>
</organism>
<dbReference type="GO" id="GO:0008270">
    <property type="term" value="F:zinc ion binding"/>
    <property type="evidence" value="ECO:0007669"/>
    <property type="project" value="UniProtKB-KW"/>
</dbReference>
<dbReference type="PANTHER" id="PTHR12547:SF18">
    <property type="entry name" value="PROTEIN TIS11"/>
    <property type="match status" value="1"/>
</dbReference>
<evidence type="ECO:0000256" key="4">
    <source>
        <dbReference type="ARBA" id="ARBA00022833"/>
    </source>
</evidence>
<feature type="compositionally biased region" description="Polar residues" evidence="6">
    <location>
        <begin position="123"/>
        <end position="133"/>
    </location>
</feature>
<feature type="domain" description="C3H1-type" evidence="7">
    <location>
        <begin position="317"/>
        <end position="343"/>
    </location>
</feature>
<dbReference type="InterPro" id="IPR036855">
    <property type="entry name" value="Znf_CCCH_sf"/>
</dbReference>
<evidence type="ECO:0000256" key="1">
    <source>
        <dbReference type="ARBA" id="ARBA00022723"/>
    </source>
</evidence>
<feature type="compositionally biased region" description="Polar residues" evidence="6">
    <location>
        <begin position="428"/>
        <end position="442"/>
    </location>
</feature>
<feature type="domain" description="C3H1-type" evidence="7">
    <location>
        <begin position="280"/>
        <end position="308"/>
    </location>
</feature>
<gene>
    <name evidence="8" type="ORF">BN1204_046630</name>
</gene>
<sequence length="1053" mass="115164">MCSRAHGDTGQVKSSASSPLRLKAHKKLGNLTSQNGSLRSDAPFGTSSRIVLSTTRRQRKGISFRSSSRNCSGNRVVSTPRRGSDDADSFSFSPPAFPLLGWAAPVQMNSTSASHVCNAPGNPGTQGNIDVQQPPSSLSAWWPAPHPGVLGLAPEAPQDGKRKSGGTVVEESVCGSDALFFAPAHTFNEWSSGCSSAQTSPVSCGRIPWVPNHANISIRIVNDVCKANGSGTLQPTILADRRTAFIKTQMCQHVTAGKCRMGEQCRYAHSATELRPPPQLDKTMICASVKAGKVCSRGAACTFAHWRGELRQTINHYKTNMCRNWQLGRCSKPNTCNHAHGEEELSFYRRLAATRGCRNFTKEQHYMRFDPFGFTPCGRVASAGTDTTFEARTSLQGERAFDCSTDTKPLPGHHSSLSFPDTPDSRFYSGTSEHNGLQRQLKSNEASASDWITSSLDYIHNTEANVTGSTRGCLAALRGRGGSVNARMQAKVINPHTCTQGQKEAQSSWPPHAWLRQEATDMIAKHTDETIIDRRLLENWPFEGKRDGCAQHQEHRGLIDAFEVGDSAEQLDHQRKLGTKFQDSGRNIPRLHGLMFDSGEGRLEAQRVSGILPSQHQVKERVAAVPHRQGRGTVATQACHNEFFLSSVAVLLGSSPLSPASPSGPAESSTARGSVGSRSFGSPSTLTIAPASALACPQQFESSETTCSPWKQTLIQNADPAIKTKFSHGETIVVRSHGWRTPRGFLIERPEKDSCAHSWNSTTLPRVRGLRSRDTPPNLSLSDQHPSNRCKNHSFCHTFGASVWKRNPRLRGEELPGTSRTVGRSERFCVSVSTKVDDSGNASANATSTGLLDDHQQAKLRKHVERVRRLQQLNNRSGKIVFWGTENIWGYSTAGKVYEGRIASNDSYQRIFKVDVANGTELSRWRSLVEPHESGCGELHTGFTWLGRQLERVHGFSSLTKLVAFLRRDGVRSGGKATSLRSMPSFLGVTEGFKRHQSGSGCGGNGAYCWERRSIHEQLTQGYENAMASSSPCQREQQGDKKTDKKTMNGTTT</sequence>
<dbReference type="EMBL" id="LN714485">
    <property type="protein sequence ID" value="CEL68933.1"/>
    <property type="molecule type" value="Genomic_DNA"/>
</dbReference>
<feature type="region of interest" description="Disordered" evidence="6">
    <location>
        <begin position="114"/>
        <end position="144"/>
    </location>
</feature>
<feature type="compositionally biased region" description="Polar residues" evidence="6">
    <location>
        <begin position="775"/>
        <end position="787"/>
    </location>
</feature>
<keyword evidence="2" id="KW-0677">Repeat</keyword>